<dbReference type="EMBL" id="CP034670">
    <property type="protein sequence ID" value="AZR60605.1"/>
    <property type="molecule type" value="Genomic_DNA"/>
</dbReference>
<reference evidence="1 2" key="1">
    <citation type="submission" date="2018-12" db="EMBL/GenBank/DDBJ databases">
        <title>Genome sequencing of Eikenella corrodens KCOM 3110 (= JS217).</title>
        <authorList>
            <person name="Koo J.-K."/>
            <person name="Park S.-N."/>
            <person name="Lim Y.K."/>
        </authorList>
    </citation>
    <scope>NUCLEOTIDE SEQUENCE [LARGE SCALE GENOMIC DNA]</scope>
    <source>
        <strain evidence="1 2">KCOM 3110</strain>
    </source>
</reference>
<protein>
    <submittedName>
        <fullName evidence="1">Uncharacterized protein</fullName>
    </submittedName>
</protein>
<evidence type="ECO:0000313" key="2">
    <source>
        <dbReference type="Proteomes" id="UP000282435"/>
    </source>
</evidence>
<organism evidence="1 2">
    <name type="scientific">Eikenella corrodens</name>
    <dbReference type="NCBI Taxonomy" id="539"/>
    <lineage>
        <taxon>Bacteria</taxon>
        <taxon>Pseudomonadati</taxon>
        <taxon>Pseudomonadota</taxon>
        <taxon>Betaproteobacteria</taxon>
        <taxon>Neisseriales</taxon>
        <taxon>Neisseriaceae</taxon>
        <taxon>Eikenella</taxon>
    </lineage>
</organism>
<dbReference type="AlphaFoldDB" id="A0A3S9SM76"/>
<proteinExistence type="predicted"/>
<evidence type="ECO:0000313" key="1">
    <source>
        <dbReference type="EMBL" id="AZR60605.1"/>
    </source>
</evidence>
<dbReference type="RefSeq" id="WP_126984043.1">
    <property type="nucleotide sequence ID" value="NZ_CP034670.1"/>
</dbReference>
<accession>A0A3S9SM76</accession>
<dbReference type="OrthoDB" id="8613568at2"/>
<sequence>MQQFDQQTRLGIRQAIINRATDKYIRAMEIRAQNNGVETAESRVLEAEAAKLERNASYLDTALGILWAGKPDVAAAQVTAQHAQYAKNAATHITAGQIYRVECTGPNLQYFCRDIYNTLEGAAKHDGSLITEEANEKVPFDGVATQIFDPRSIMTGGTIVRKNPGIYNNKEQAFRNAVLHNPRAAQNGTLYVVVNNPSAGVVPGLSEVVFYAGYDKINEMTGAHLPLTNAQKTNVQLNLLASQTNTKIRGSDHSRGTLTESVSLQYTNNILGVRNIPLESVKFHGPAANGVRFLRQLRENGYQDSNGVATTLFLASNNTDFVGGGVGANPTTAGTCVGLPFGKCYNHSSYNGWETIERNLKDANGQDILDARTGKAIVNPEFRKVDDTVETLNTLDGSGRYINPTLPKIFTQGADGNLYTIDRFGNVSAYDPRTLDKIEGVKLPQATKIRINGTDYFEFQGRRYHAKPFN</sequence>
<gene>
    <name evidence="1" type="ORF">ELB75_11700</name>
</gene>
<dbReference type="Proteomes" id="UP000282435">
    <property type="component" value="Chromosome"/>
</dbReference>
<name>A0A3S9SM76_EIKCO</name>